<dbReference type="Proteomes" id="UP000324222">
    <property type="component" value="Unassembled WGS sequence"/>
</dbReference>
<sequence length="67" mass="7200">MVLKGHRSIVNEVRFNPQNFIIASSGVEKIVKSYIIVLRTMSGHHSGKASPIHSPSGGVIGGDVNFK</sequence>
<name>A0A5B7GSC8_PORTR</name>
<dbReference type="InterPro" id="IPR036322">
    <property type="entry name" value="WD40_repeat_dom_sf"/>
</dbReference>
<reference evidence="2 3" key="1">
    <citation type="submission" date="2019-05" db="EMBL/GenBank/DDBJ databases">
        <title>Another draft genome of Portunus trituberculatus and its Hox gene families provides insights of decapod evolution.</title>
        <authorList>
            <person name="Jeong J.-H."/>
            <person name="Song I."/>
            <person name="Kim S."/>
            <person name="Choi T."/>
            <person name="Kim D."/>
            <person name="Ryu S."/>
            <person name="Kim W."/>
        </authorList>
    </citation>
    <scope>NUCLEOTIDE SEQUENCE [LARGE SCALE GENOMIC DNA]</scope>
    <source>
        <tissue evidence="2">Muscle</tissue>
    </source>
</reference>
<evidence type="ECO:0000313" key="3">
    <source>
        <dbReference type="Proteomes" id="UP000324222"/>
    </source>
</evidence>
<organism evidence="2 3">
    <name type="scientific">Portunus trituberculatus</name>
    <name type="common">Swimming crab</name>
    <name type="synonym">Neptunus trituberculatus</name>
    <dbReference type="NCBI Taxonomy" id="210409"/>
    <lineage>
        <taxon>Eukaryota</taxon>
        <taxon>Metazoa</taxon>
        <taxon>Ecdysozoa</taxon>
        <taxon>Arthropoda</taxon>
        <taxon>Crustacea</taxon>
        <taxon>Multicrustacea</taxon>
        <taxon>Malacostraca</taxon>
        <taxon>Eumalacostraca</taxon>
        <taxon>Eucarida</taxon>
        <taxon>Decapoda</taxon>
        <taxon>Pleocyemata</taxon>
        <taxon>Brachyura</taxon>
        <taxon>Eubrachyura</taxon>
        <taxon>Portunoidea</taxon>
        <taxon>Portunidae</taxon>
        <taxon>Portuninae</taxon>
        <taxon>Portunus</taxon>
    </lineage>
</organism>
<dbReference type="EMBL" id="VSRR010020214">
    <property type="protein sequence ID" value="MPC62920.1"/>
    <property type="molecule type" value="Genomic_DNA"/>
</dbReference>
<protein>
    <submittedName>
        <fullName evidence="2">DDB1-and CUL4-associated factor 5</fullName>
    </submittedName>
</protein>
<comment type="caution">
    <text evidence="2">The sequence shown here is derived from an EMBL/GenBank/DDBJ whole genome shotgun (WGS) entry which is preliminary data.</text>
</comment>
<dbReference type="AlphaFoldDB" id="A0A5B7GSC8"/>
<gene>
    <name evidence="2" type="primary">Dcaf5_2</name>
    <name evidence="2" type="ORF">E2C01_057011</name>
</gene>
<dbReference type="SUPFAM" id="SSF50978">
    <property type="entry name" value="WD40 repeat-like"/>
    <property type="match status" value="1"/>
</dbReference>
<keyword evidence="3" id="KW-1185">Reference proteome</keyword>
<evidence type="ECO:0000313" key="2">
    <source>
        <dbReference type="EMBL" id="MPC62920.1"/>
    </source>
</evidence>
<proteinExistence type="predicted"/>
<accession>A0A5B7GSC8</accession>
<feature type="region of interest" description="Disordered" evidence="1">
    <location>
        <begin position="47"/>
        <end position="67"/>
    </location>
</feature>
<evidence type="ECO:0000256" key="1">
    <source>
        <dbReference type="SAM" id="MobiDB-lite"/>
    </source>
</evidence>